<dbReference type="InterPro" id="IPR020846">
    <property type="entry name" value="MFS_dom"/>
</dbReference>
<evidence type="ECO:0000256" key="1">
    <source>
        <dbReference type="ARBA" id="ARBA00004141"/>
    </source>
</evidence>
<evidence type="ECO:0000256" key="2">
    <source>
        <dbReference type="ARBA" id="ARBA00022448"/>
    </source>
</evidence>
<dbReference type="InterPro" id="IPR011701">
    <property type="entry name" value="MFS"/>
</dbReference>
<feature type="transmembrane region" description="Helical" evidence="6">
    <location>
        <begin position="52"/>
        <end position="71"/>
    </location>
</feature>
<dbReference type="PROSITE" id="PS50850">
    <property type="entry name" value="MFS"/>
    <property type="match status" value="1"/>
</dbReference>
<keyword evidence="3 6" id="KW-0812">Transmembrane</keyword>
<gene>
    <name evidence="8" type="ORF">GCM10009039_16630</name>
</gene>
<feature type="transmembrane region" description="Helical" evidence="6">
    <location>
        <begin position="248"/>
        <end position="265"/>
    </location>
</feature>
<organism evidence="8 9">
    <name type="scientific">Halocalculus aciditolerans</name>
    <dbReference type="NCBI Taxonomy" id="1383812"/>
    <lineage>
        <taxon>Archaea</taxon>
        <taxon>Methanobacteriati</taxon>
        <taxon>Methanobacteriota</taxon>
        <taxon>Stenosarchaea group</taxon>
        <taxon>Halobacteria</taxon>
        <taxon>Halobacteriales</taxon>
        <taxon>Halobacteriaceae</taxon>
        <taxon>Halocalculus</taxon>
    </lineage>
</organism>
<feature type="transmembrane region" description="Helical" evidence="6">
    <location>
        <begin position="323"/>
        <end position="342"/>
    </location>
</feature>
<dbReference type="AlphaFoldDB" id="A0A830FLV4"/>
<name>A0A830FLV4_9EURY</name>
<evidence type="ECO:0000313" key="8">
    <source>
        <dbReference type="EMBL" id="GGL59051.1"/>
    </source>
</evidence>
<keyword evidence="2" id="KW-0813">Transport</keyword>
<reference evidence="8" key="2">
    <citation type="submission" date="2020-09" db="EMBL/GenBank/DDBJ databases">
        <authorList>
            <person name="Sun Q."/>
            <person name="Ohkuma M."/>
        </authorList>
    </citation>
    <scope>NUCLEOTIDE SEQUENCE</scope>
    <source>
        <strain evidence="8">JCM 19596</strain>
    </source>
</reference>
<dbReference type="PANTHER" id="PTHR23506:SF23">
    <property type="entry name" value="GH10249P"/>
    <property type="match status" value="1"/>
</dbReference>
<feature type="transmembrane region" description="Helical" evidence="6">
    <location>
        <begin position="18"/>
        <end position="40"/>
    </location>
</feature>
<evidence type="ECO:0000256" key="3">
    <source>
        <dbReference type="ARBA" id="ARBA00022692"/>
    </source>
</evidence>
<dbReference type="InterPro" id="IPR036259">
    <property type="entry name" value="MFS_trans_sf"/>
</dbReference>
<dbReference type="Proteomes" id="UP000607197">
    <property type="component" value="Unassembled WGS sequence"/>
</dbReference>
<dbReference type="Pfam" id="PF07690">
    <property type="entry name" value="MFS_1"/>
    <property type="match status" value="1"/>
</dbReference>
<keyword evidence="5 6" id="KW-0472">Membrane</keyword>
<dbReference type="Gene3D" id="1.20.1250.20">
    <property type="entry name" value="MFS general substrate transporter like domains"/>
    <property type="match status" value="2"/>
</dbReference>
<evidence type="ECO:0000256" key="6">
    <source>
        <dbReference type="SAM" id="Phobius"/>
    </source>
</evidence>
<feature type="domain" description="Major facilitator superfamily (MFS) profile" evidence="7">
    <location>
        <begin position="17"/>
        <end position="421"/>
    </location>
</feature>
<proteinExistence type="predicted"/>
<evidence type="ECO:0000259" key="7">
    <source>
        <dbReference type="PROSITE" id="PS50850"/>
    </source>
</evidence>
<dbReference type="GO" id="GO:0016020">
    <property type="term" value="C:membrane"/>
    <property type="evidence" value="ECO:0007669"/>
    <property type="project" value="UniProtKB-SubCell"/>
</dbReference>
<evidence type="ECO:0000256" key="5">
    <source>
        <dbReference type="ARBA" id="ARBA00023136"/>
    </source>
</evidence>
<keyword evidence="4 6" id="KW-1133">Transmembrane helix</keyword>
<feature type="transmembrane region" description="Helical" evidence="6">
    <location>
        <begin position="286"/>
        <end position="311"/>
    </location>
</feature>
<dbReference type="GO" id="GO:0022857">
    <property type="term" value="F:transmembrane transporter activity"/>
    <property type="evidence" value="ECO:0007669"/>
    <property type="project" value="InterPro"/>
</dbReference>
<accession>A0A830FLV4</accession>
<evidence type="ECO:0000256" key="4">
    <source>
        <dbReference type="ARBA" id="ARBA00022989"/>
    </source>
</evidence>
<keyword evidence="9" id="KW-1185">Reference proteome</keyword>
<evidence type="ECO:0000313" key="9">
    <source>
        <dbReference type="Proteomes" id="UP000607197"/>
    </source>
</evidence>
<feature type="transmembrane region" description="Helical" evidence="6">
    <location>
        <begin position="170"/>
        <end position="191"/>
    </location>
</feature>
<dbReference type="InterPro" id="IPR050930">
    <property type="entry name" value="MFS_Vesicular_Transporter"/>
</dbReference>
<dbReference type="EMBL" id="BMPG01000002">
    <property type="protein sequence ID" value="GGL59051.1"/>
    <property type="molecule type" value="Genomic_DNA"/>
</dbReference>
<dbReference type="PANTHER" id="PTHR23506">
    <property type="entry name" value="GH10249P"/>
    <property type="match status" value="1"/>
</dbReference>
<sequence>MSSTAHGDPLSLFRNREFLALSGTAFARAQAYSTILIALALYADLFNTSDTVAGLFGTAFAVVQLVIVLPLGRLVDTKNAKHFLLGGLLVNVFVFVGFMFVESAAHVILMRVVQGFGASILWITGSTVVGEISPEADRGLWLGTYNQVAAFSSFAGDLVGGYLLHTYDFSLTYIVLTAITILATVGVFFFLRDNPGGRTDPEEATSIDTFLNLLDRPMVRSLVVFRFAFSVGKMAVIIFLPVYARKDFGVSAVAIGGILAGGKLTKALLQGKMGTWTDRVGQTHRFVLAGALLYALGTAAIPLAGVVHDVAPTLSVTALGRELAVSGAVATLFVAYGVLGVADSIRLPASMSLFVEEGERFDSVASSMSLRSISWKVGQVAGPVAIGAVMDALGRAMGFVAAAGFLAVSAGLFLVTRALSEPTRTAVTADD</sequence>
<reference evidence="8" key="1">
    <citation type="journal article" date="2014" name="Int. J. Syst. Evol. Microbiol.">
        <title>Complete genome sequence of Corynebacterium casei LMG S-19264T (=DSM 44701T), isolated from a smear-ripened cheese.</title>
        <authorList>
            <consortium name="US DOE Joint Genome Institute (JGI-PGF)"/>
            <person name="Walter F."/>
            <person name="Albersmeier A."/>
            <person name="Kalinowski J."/>
            <person name="Ruckert C."/>
        </authorList>
    </citation>
    <scope>NUCLEOTIDE SEQUENCE</scope>
    <source>
        <strain evidence="8">JCM 19596</strain>
    </source>
</reference>
<protein>
    <recommendedName>
        <fullName evidence="7">Major facilitator superfamily (MFS) profile domain-containing protein</fullName>
    </recommendedName>
</protein>
<comment type="subcellular location">
    <subcellularLocation>
        <location evidence="1">Membrane</location>
        <topology evidence="1">Multi-pass membrane protein</topology>
    </subcellularLocation>
</comment>
<dbReference type="SUPFAM" id="SSF103473">
    <property type="entry name" value="MFS general substrate transporter"/>
    <property type="match status" value="1"/>
</dbReference>
<feature type="transmembrane region" description="Helical" evidence="6">
    <location>
        <begin position="396"/>
        <end position="415"/>
    </location>
</feature>
<dbReference type="CDD" id="cd17325">
    <property type="entry name" value="MFS_MdtG_SLC18_like"/>
    <property type="match status" value="1"/>
</dbReference>
<dbReference type="OrthoDB" id="214271at2157"/>
<dbReference type="RefSeq" id="WP_188977837.1">
    <property type="nucleotide sequence ID" value="NZ_BMPG01000002.1"/>
</dbReference>
<feature type="transmembrane region" description="Helical" evidence="6">
    <location>
        <begin position="83"/>
        <end position="101"/>
    </location>
</feature>
<feature type="transmembrane region" description="Helical" evidence="6">
    <location>
        <begin position="223"/>
        <end position="242"/>
    </location>
</feature>
<comment type="caution">
    <text evidence="8">The sequence shown here is derived from an EMBL/GenBank/DDBJ whole genome shotgun (WGS) entry which is preliminary data.</text>
</comment>